<dbReference type="GO" id="GO:0016740">
    <property type="term" value="F:transferase activity"/>
    <property type="evidence" value="ECO:0007669"/>
    <property type="project" value="UniProtKB-KW"/>
</dbReference>
<proteinExistence type="predicted"/>
<evidence type="ECO:0000313" key="10">
    <source>
        <dbReference type="Proteomes" id="UP000515981"/>
    </source>
</evidence>
<feature type="active site" description="Tele-phosphohistidine intermediate" evidence="5">
    <location>
        <position position="81"/>
    </location>
</feature>
<dbReference type="CDD" id="cd00215">
    <property type="entry name" value="PTS_IIA_lac"/>
    <property type="match status" value="1"/>
</dbReference>
<dbReference type="PROSITE" id="PS51095">
    <property type="entry name" value="PTS_EIIA_TYPE_3"/>
    <property type="match status" value="1"/>
</dbReference>
<evidence type="ECO:0000256" key="6">
    <source>
        <dbReference type="PIRSR" id="PIRSR000699-2"/>
    </source>
</evidence>
<keyword evidence="10" id="KW-1185">Reference proteome</keyword>
<dbReference type="InterPro" id="IPR003188">
    <property type="entry name" value="PTS_IIA_lac/cel"/>
</dbReference>
<sequence length="105" mass="11758">MEENMQEKLEEIAMMIIANSGQARSDAFAALQEAKKGNFEDAEKLLKEAEESLQTAHESHRELLKMDASGEVTQVSILLCHAQDHLMGSALALDLIREMIVLYQK</sequence>
<feature type="modified residue" description="Phosphohistidine; by HPr" evidence="7">
    <location>
        <position position="81"/>
    </location>
</feature>
<reference evidence="9 10" key="1">
    <citation type="submission" date="2020-08" db="EMBL/GenBank/DDBJ databases">
        <authorList>
            <person name="Liu C."/>
            <person name="Sun Q."/>
        </authorList>
    </citation>
    <scope>NUCLEOTIDE SEQUENCE [LARGE SCALE GENOMIC DNA]</scope>
    <source>
        <strain evidence="9 10">NSJ-8</strain>
    </source>
</reference>
<dbReference type="GO" id="GO:0009401">
    <property type="term" value="P:phosphoenolpyruvate-dependent sugar phosphotransferase system"/>
    <property type="evidence" value="ECO:0007669"/>
    <property type="project" value="UniProtKB-KW"/>
</dbReference>
<feature type="coiled-coil region" evidence="8">
    <location>
        <begin position="32"/>
        <end position="66"/>
    </location>
</feature>
<dbReference type="Proteomes" id="UP000515981">
    <property type="component" value="Chromosome"/>
</dbReference>
<accession>A0A7G9FTF1</accession>
<dbReference type="RefSeq" id="WP_118503411.1">
    <property type="nucleotide sequence ID" value="NZ_CP060633.1"/>
</dbReference>
<dbReference type="PANTHER" id="PTHR34382:SF7">
    <property type="entry name" value="PTS SYSTEM N,N'-DIACETYLCHITOBIOSE-SPECIFIC EIIA COMPONENT"/>
    <property type="match status" value="1"/>
</dbReference>
<dbReference type="EMBL" id="CP060633">
    <property type="protein sequence ID" value="QNM01833.1"/>
    <property type="molecule type" value="Genomic_DNA"/>
</dbReference>
<evidence type="ECO:0000256" key="4">
    <source>
        <dbReference type="ARBA" id="ARBA00022683"/>
    </source>
</evidence>
<evidence type="ECO:0000256" key="7">
    <source>
        <dbReference type="PROSITE-ProRule" id="PRU00418"/>
    </source>
</evidence>
<keyword evidence="6" id="KW-0460">Magnesium</keyword>
<evidence type="ECO:0000313" key="9">
    <source>
        <dbReference type="EMBL" id="QNM01833.1"/>
    </source>
</evidence>
<evidence type="ECO:0000256" key="2">
    <source>
        <dbReference type="ARBA" id="ARBA00022597"/>
    </source>
</evidence>
<evidence type="ECO:0000256" key="1">
    <source>
        <dbReference type="ARBA" id="ARBA00022448"/>
    </source>
</evidence>
<name>A0A7G9FTF1_9FIRM</name>
<keyword evidence="4" id="KW-0598">Phosphotransferase system</keyword>
<dbReference type="SUPFAM" id="SSF46973">
    <property type="entry name" value="Enzyme IIa from lactose specific PTS, IIa-lac"/>
    <property type="match status" value="1"/>
</dbReference>
<keyword evidence="3" id="KW-0808">Transferase</keyword>
<organism evidence="9 10">
    <name type="scientific">Simiaoa sunii</name>
    <dbReference type="NCBI Taxonomy" id="2763672"/>
    <lineage>
        <taxon>Bacteria</taxon>
        <taxon>Bacillati</taxon>
        <taxon>Bacillota</taxon>
        <taxon>Clostridia</taxon>
        <taxon>Lachnospirales</taxon>
        <taxon>Lachnospiraceae</taxon>
        <taxon>Simiaoa</taxon>
    </lineage>
</organism>
<evidence type="ECO:0000256" key="3">
    <source>
        <dbReference type="ARBA" id="ARBA00022679"/>
    </source>
</evidence>
<dbReference type="InterPro" id="IPR036542">
    <property type="entry name" value="PTS_IIA_lac/cel_sf"/>
</dbReference>
<feature type="binding site" evidence="6">
    <location>
        <position position="84"/>
    </location>
    <ligand>
        <name>Mg(2+)</name>
        <dbReference type="ChEBI" id="CHEBI:18420"/>
        <note>ligand shared between all trimeric partners</note>
    </ligand>
</feature>
<dbReference type="AlphaFoldDB" id="A0A7G9FTF1"/>
<keyword evidence="8" id="KW-0175">Coiled coil</keyword>
<dbReference type="PIRSF" id="PIRSF000699">
    <property type="entry name" value="PTS_IILac_III"/>
    <property type="match status" value="1"/>
</dbReference>
<dbReference type="GO" id="GO:0046872">
    <property type="term" value="F:metal ion binding"/>
    <property type="evidence" value="ECO:0007669"/>
    <property type="project" value="UniProtKB-KW"/>
</dbReference>
<evidence type="ECO:0000256" key="8">
    <source>
        <dbReference type="SAM" id="Coils"/>
    </source>
</evidence>
<keyword evidence="1" id="KW-0813">Transport</keyword>
<keyword evidence="6" id="KW-0479">Metal-binding</keyword>
<dbReference type="KEGG" id="ssun:H9Q77_12155"/>
<evidence type="ECO:0000256" key="5">
    <source>
        <dbReference type="PIRSR" id="PIRSR000699-1"/>
    </source>
</evidence>
<protein>
    <submittedName>
        <fullName evidence="9">PTS lactose/cellobiose transporter subunit IIA</fullName>
    </submittedName>
</protein>
<comment type="cofactor">
    <cofactor evidence="6">
        <name>Mg(2+)</name>
        <dbReference type="ChEBI" id="CHEBI:18420"/>
    </cofactor>
    <text evidence="6">Binds 1 Mg(2+) ion per trimer.</text>
</comment>
<dbReference type="PANTHER" id="PTHR34382">
    <property type="entry name" value="PTS SYSTEM N,N'-DIACETYLCHITOBIOSE-SPECIFIC EIIA COMPONENT"/>
    <property type="match status" value="1"/>
</dbReference>
<gene>
    <name evidence="9" type="ORF">H9Q77_12155</name>
</gene>
<dbReference type="Pfam" id="PF02255">
    <property type="entry name" value="PTS_IIA"/>
    <property type="match status" value="1"/>
</dbReference>
<dbReference type="Gene3D" id="1.20.58.80">
    <property type="entry name" value="Phosphotransferase system, lactose/cellobiose-type IIA subunit"/>
    <property type="match status" value="1"/>
</dbReference>
<keyword evidence="2" id="KW-0762">Sugar transport</keyword>